<evidence type="ECO:0008006" key="4">
    <source>
        <dbReference type="Google" id="ProtNLM"/>
    </source>
</evidence>
<dbReference type="RefSeq" id="WP_138644826.1">
    <property type="nucleotide sequence ID" value="NZ_VCKW01000038.1"/>
</dbReference>
<keyword evidence="1" id="KW-0472">Membrane</keyword>
<comment type="caution">
    <text evidence="2">The sequence shown here is derived from an EMBL/GenBank/DDBJ whole genome shotgun (WGS) entry which is preliminary data.</text>
</comment>
<dbReference type="Proteomes" id="UP000309174">
    <property type="component" value="Unassembled WGS sequence"/>
</dbReference>
<keyword evidence="3" id="KW-1185">Reference proteome</keyword>
<accession>A0A5C4JF30</accession>
<proteinExistence type="predicted"/>
<feature type="transmembrane region" description="Helical" evidence="1">
    <location>
        <begin position="86"/>
        <end position="104"/>
    </location>
</feature>
<evidence type="ECO:0000313" key="2">
    <source>
        <dbReference type="EMBL" id="TMR03690.1"/>
    </source>
</evidence>
<dbReference type="AlphaFoldDB" id="A0A5C4JF30"/>
<dbReference type="OrthoDB" id="582306at2"/>
<organism evidence="2 3">
    <name type="scientific">Actinomadura soli</name>
    <dbReference type="NCBI Taxonomy" id="2508997"/>
    <lineage>
        <taxon>Bacteria</taxon>
        <taxon>Bacillati</taxon>
        <taxon>Actinomycetota</taxon>
        <taxon>Actinomycetes</taxon>
        <taxon>Streptosporangiales</taxon>
        <taxon>Thermomonosporaceae</taxon>
        <taxon>Actinomadura</taxon>
    </lineage>
</organism>
<protein>
    <recommendedName>
        <fullName evidence="4">Flagellar biosynthetic protein FliP</fullName>
    </recommendedName>
</protein>
<evidence type="ECO:0000313" key="3">
    <source>
        <dbReference type="Proteomes" id="UP000309174"/>
    </source>
</evidence>
<reference evidence="2 3" key="1">
    <citation type="submission" date="2019-05" db="EMBL/GenBank/DDBJ databases">
        <title>Draft genome sequence of Actinomadura sp. 14C53.</title>
        <authorList>
            <person name="Saricaoglu S."/>
            <person name="Isik K."/>
        </authorList>
    </citation>
    <scope>NUCLEOTIDE SEQUENCE [LARGE SCALE GENOMIC DNA]</scope>
    <source>
        <strain evidence="2 3">14C53</strain>
    </source>
</reference>
<dbReference type="EMBL" id="VCKW01000038">
    <property type="protein sequence ID" value="TMR03690.1"/>
    <property type="molecule type" value="Genomic_DNA"/>
</dbReference>
<keyword evidence="1" id="KW-0812">Transmembrane</keyword>
<name>A0A5C4JF30_9ACTN</name>
<keyword evidence="1" id="KW-1133">Transmembrane helix</keyword>
<feature type="transmembrane region" description="Helical" evidence="1">
    <location>
        <begin position="20"/>
        <end position="43"/>
    </location>
</feature>
<sequence>MTTRTGRPSTIGRRHFLRHYLEMIAAMFVGMAVFGIAVQGLLALAGLEPPGSAEWGSLEMAAEMSAGMVIWMRYRGHGWASSLEMTGAMFAPLAVLFPLLWLGVVSEGSLMLLEHLVMLPAMFLLMLRRRAEYGSAAHV</sequence>
<gene>
    <name evidence="2" type="ORF">ETD83_10210</name>
</gene>
<evidence type="ECO:0000256" key="1">
    <source>
        <dbReference type="SAM" id="Phobius"/>
    </source>
</evidence>